<dbReference type="PATRIC" id="fig|1286171.3.peg.1626"/>
<feature type="domain" description="HD" evidence="10">
    <location>
        <begin position="269"/>
        <end position="335"/>
    </location>
</feature>
<sequence>MIEIKVPKDVLDIIDTLTERGHEAYVVGGCIRDSLMGHRVNDWDISTSAEPEEVMSVFGNIEGFRVIPTGLKHGTVTVLYNGVHYEITTHRIEGEYSDRRRPDSVSFTKDVQDDLSRRDFTINAMAYSHENGIVDPFGGMDDIERGVVRCVGDPDRRFDEDALRMFRAVRFATQLEFEIEENTFASILRNKRHACCVSVERIRQEFDKLLLSRVPSKGIRLLVDTGLMEYISPEVYEMVGFDQRHPYHDKDLFEHTMVVLDNTPQTLNVRLAALFHDIGKPRCMELDERGIAHYYGHDDVGAELTISILRRLRYDKRTIEAVEGLIREHMDQLEGFSKKGIKRFINRLGRQNLEDYFSLIYADVLGCKEPFDFGYLEDFKERVHNVLMGKEPMTISDLAVNGHDLIALGFPQSKVMSDTIHYLFDTVLGHPELNERKLLLDLAAKKLEEYKAAQDENQSEL</sequence>
<dbReference type="EMBL" id="CP007452">
    <property type="protein sequence ID" value="AHM56970.1"/>
    <property type="molecule type" value="Genomic_DNA"/>
</dbReference>
<keyword evidence="5" id="KW-0479">Metal-binding</keyword>
<dbReference type="InterPro" id="IPR002646">
    <property type="entry name" value="PolA_pol_head_dom"/>
</dbReference>
<dbReference type="Pfam" id="PF12627">
    <property type="entry name" value="PolyA_pol_RNAbd"/>
    <property type="match status" value="1"/>
</dbReference>
<gene>
    <name evidence="12" type="primary">cca</name>
    <name evidence="12" type="ORF">EAL2_c16750</name>
</gene>
<organism evidence="12 13">
    <name type="scientific">Peptoclostridium acidaminophilum DSM 3953</name>
    <dbReference type="NCBI Taxonomy" id="1286171"/>
    <lineage>
        <taxon>Bacteria</taxon>
        <taxon>Bacillati</taxon>
        <taxon>Bacillota</taxon>
        <taxon>Clostridia</taxon>
        <taxon>Peptostreptococcales</taxon>
        <taxon>Peptoclostridiaceae</taxon>
        <taxon>Peptoclostridium</taxon>
    </lineage>
</organism>
<dbReference type="PANTHER" id="PTHR46173">
    <property type="entry name" value="CCA TRNA NUCLEOTIDYLTRANSFERASE 1, MITOCHONDRIAL"/>
    <property type="match status" value="1"/>
</dbReference>
<accession>W8T7U3</accession>
<evidence type="ECO:0000256" key="3">
    <source>
        <dbReference type="ARBA" id="ARBA00022694"/>
    </source>
</evidence>
<dbReference type="eggNOG" id="COG0617">
    <property type="taxonomic scope" value="Bacteria"/>
</dbReference>
<dbReference type="KEGG" id="eac:EAL2_c16750"/>
<keyword evidence="13" id="KW-1185">Reference proteome</keyword>
<proteinExistence type="inferred from homology"/>
<dbReference type="PANTHER" id="PTHR46173:SF1">
    <property type="entry name" value="CCA TRNA NUCLEOTIDYLTRANSFERASE 1, MITOCHONDRIAL"/>
    <property type="match status" value="1"/>
</dbReference>
<dbReference type="CDD" id="cd05398">
    <property type="entry name" value="NT_ClassII-CCAase"/>
    <property type="match status" value="1"/>
</dbReference>
<evidence type="ECO:0000256" key="6">
    <source>
        <dbReference type="ARBA" id="ARBA00022741"/>
    </source>
</evidence>
<keyword evidence="6" id="KW-0547">Nucleotide-binding</keyword>
<dbReference type="STRING" id="1286171.EAL2_c16750"/>
<feature type="domain" description="Poly A polymerase head" evidence="9">
    <location>
        <begin position="24"/>
        <end position="149"/>
    </location>
</feature>
<dbReference type="CDD" id="cd00077">
    <property type="entry name" value="HDc"/>
    <property type="match status" value="1"/>
</dbReference>
<dbReference type="EC" id="2.7.7.72" evidence="12"/>
<dbReference type="Pfam" id="PF01966">
    <property type="entry name" value="HD"/>
    <property type="match status" value="1"/>
</dbReference>
<evidence type="ECO:0000259" key="11">
    <source>
        <dbReference type="Pfam" id="PF12627"/>
    </source>
</evidence>
<dbReference type="GO" id="GO:0000049">
    <property type="term" value="F:tRNA binding"/>
    <property type="evidence" value="ECO:0007669"/>
    <property type="project" value="TreeGrafter"/>
</dbReference>
<comment type="cofactor">
    <cofactor evidence="1">
        <name>Mg(2+)</name>
        <dbReference type="ChEBI" id="CHEBI:18420"/>
    </cofactor>
</comment>
<protein>
    <submittedName>
        <fullName evidence="12">CCA-adding enzyme</fullName>
        <ecNumber evidence="12">2.7.7.72</ecNumber>
    </submittedName>
</protein>
<dbReference type="InterPro" id="IPR043519">
    <property type="entry name" value="NT_sf"/>
</dbReference>
<dbReference type="SUPFAM" id="SSF81891">
    <property type="entry name" value="Poly A polymerase C-terminal region-like"/>
    <property type="match status" value="1"/>
</dbReference>
<comment type="similarity">
    <text evidence="8">Belongs to the tRNA nucleotidyltransferase/poly(A) polymerase family.</text>
</comment>
<feature type="domain" description="tRNA nucleotidyltransferase/poly(A) polymerase RNA and SrmB- binding" evidence="11">
    <location>
        <begin position="177"/>
        <end position="235"/>
    </location>
</feature>
<dbReference type="Pfam" id="PF01743">
    <property type="entry name" value="PolyA_pol"/>
    <property type="match status" value="1"/>
</dbReference>
<keyword evidence="2 8" id="KW-0808">Transferase</keyword>
<reference evidence="12 13" key="1">
    <citation type="journal article" date="2014" name="Genome Announc.">
        <title>Complete Genome Sequence of Amino Acid-Utilizing Eubacterium acidaminophilum al-2 (DSM 3953).</title>
        <authorList>
            <person name="Poehlein A."/>
            <person name="Andreesen J.R."/>
            <person name="Daniel R."/>
        </authorList>
    </citation>
    <scope>NUCLEOTIDE SEQUENCE [LARGE SCALE GENOMIC DNA]</scope>
    <source>
        <strain evidence="12 13">DSM 3953</strain>
    </source>
</reference>
<dbReference type="Gene3D" id="1.10.3090.10">
    <property type="entry name" value="cca-adding enzyme, domain 2"/>
    <property type="match status" value="1"/>
</dbReference>
<dbReference type="SUPFAM" id="SSF81301">
    <property type="entry name" value="Nucleotidyltransferase"/>
    <property type="match status" value="1"/>
</dbReference>
<dbReference type="GO" id="GO:0004810">
    <property type="term" value="F:CCA tRNA nucleotidyltransferase activity"/>
    <property type="evidence" value="ECO:0007669"/>
    <property type="project" value="UniProtKB-EC"/>
</dbReference>
<dbReference type="InterPro" id="IPR006674">
    <property type="entry name" value="HD_domain"/>
</dbReference>
<evidence type="ECO:0000256" key="5">
    <source>
        <dbReference type="ARBA" id="ARBA00022723"/>
    </source>
</evidence>
<dbReference type="Gene3D" id="3.30.460.10">
    <property type="entry name" value="Beta Polymerase, domain 2"/>
    <property type="match status" value="1"/>
</dbReference>
<dbReference type="AlphaFoldDB" id="W8T7U3"/>
<dbReference type="InterPro" id="IPR050264">
    <property type="entry name" value="Bact_CCA-adding_enz_type3_sf"/>
</dbReference>
<evidence type="ECO:0000259" key="9">
    <source>
        <dbReference type="Pfam" id="PF01743"/>
    </source>
</evidence>
<evidence type="ECO:0000256" key="7">
    <source>
        <dbReference type="ARBA" id="ARBA00022842"/>
    </source>
</evidence>
<evidence type="ECO:0000256" key="2">
    <source>
        <dbReference type="ARBA" id="ARBA00022679"/>
    </source>
</evidence>
<dbReference type="RefSeq" id="WP_025435941.1">
    <property type="nucleotide sequence ID" value="NZ_CP007452.1"/>
</dbReference>
<dbReference type="InterPro" id="IPR032828">
    <property type="entry name" value="PolyA_RNA-bd"/>
</dbReference>
<dbReference type="InterPro" id="IPR003607">
    <property type="entry name" value="HD/PDEase_dom"/>
</dbReference>
<dbReference type="GO" id="GO:0008033">
    <property type="term" value="P:tRNA processing"/>
    <property type="evidence" value="ECO:0007669"/>
    <property type="project" value="UniProtKB-KW"/>
</dbReference>
<evidence type="ECO:0000256" key="1">
    <source>
        <dbReference type="ARBA" id="ARBA00001946"/>
    </source>
</evidence>
<evidence type="ECO:0000256" key="4">
    <source>
        <dbReference type="ARBA" id="ARBA00022695"/>
    </source>
</evidence>
<dbReference type="GO" id="GO:0000166">
    <property type="term" value="F:nucleotide binding"/>
    <property type="evidence" value="ECO:0007669"/>
    <property type="project" value="UniProtKB-KW"/>
</dbReference>
<name>W8T7U3_PEPAC</name>
<evidence type="ECO:0000313" key="13">
    <source>
        <dbReference type="Proteomes" id="UP000019591"/>
    </source>
</evidence>
<keyword evidence="7" id="KW-0460">Magnesium</keyword>
<evidence type="ECO:0000256" key="8">
    <source>
        <dbReference type="RuleBase" id="RU003953"/>
    </source>
</evidence>
<keyword evidence="4 12" id="KW-0548">Nucleotidyltransferase</keyword>
<dbReference type="GO" id="GO:0046872">
    <property type="term" value="F:metal ion binding"/>
    <property type="evidence" value="ECO:0007669"/>
    <property type="project" value="UniProtKB-KW"/>
</dbReference>
<dbReference type="HOGENOM" id="CLU_015961_3_1_9"/>
<evidence type="ECO:0000313" key="12">
    <source>
        <dbReference type="EMBL" id="AHM56970.1"/>
    </source>
</evidence>
<evidence type="ECO:0000259" key="10">
    <source>
        <dbReference type="Pfam" id="PF01966"/>
    </source>
</evidence>
<dbReference type="Proteomes" id="UP000019591">
    <property type="component" value="Chromosome"/>
</dbReference>
<keyword evidence="3" id="KW-0819">tRNA processing</keyword>
<keyword evidence="8" id="KW-0694">RNA-binding</keyword>